<comment type="caution">
    <text evidence="1">The sequence shown here is derived from an EMBL/GenBank/DDBJ whole genome shotgun (WGS) entry which is preliminary data.</text>
</comment>
<evidence type="ECO:0000313" key="1">
    <source>
        <dbReference type="EMBL" id="KAI5664194.1"/>
    </source>
</evidence>
<accession>A0ACC0ATH5</accession>
<proteinExistence type="predicted"/>
<protein>
    <submittedName>
        <fullName evidence="1">Uncharacterized protein</fullName>
    </submittedName>
</protein>
<evidence type="ECO:0000313" key="2">
    <source>
        <dbReference type="Proteomes" id="UP001060085"/>
    </source>
</evidence>
<name>A0ACC0ATH5_CATRO</name>
<sequence length="187" mass="21853">MESNTTVAGIYVQGVASERHLPTTERFQAFYLRVWCLSSSLPMGFPLKSSMSVTRNLNRAPSKPIWQDVKEFVRSLQLQLNSVKKNLGNIWREDWTKGNMNMQRVDAMGILDIKNMNKVILTTKLDKVVGLKNEMMGRDFRVGYESYEGFRYSYMDGGYAHWYPYEQEARYYGKETYESQESMKSFL</sequence>
<gene>
    <name evidence="1" type="ORF">M9H77_23517</name>
</gene>
<dbReference type="Proteomes" id="UP001060085">
    <property type="component" value="Linkage Group LG05"/>
</dbReference>
<organism evidence="1 2">
    <name type="scientific">Catharanthus roseus</name>
    <name type="common">Madagascar periwinkle</name>
    <name type="synonym">Vinca rosea</name>
    <dbReference type="NCBI Taxonomy" id="4058"/>
    <lineage>
        <taxon>Eukaryota</taxon>
        <taxon>Viridiplantae</taxon>
        <taxon>Streptophyta</taxon>
        <taxon>Embryophyta</taxon>
        <taxon>Tracheophyta</taxon>
        <taxon>Spermatophyta</taxon>
        <taxon>Magnoliopsida</taxon>
        <taxon>eudicotyledons</taxon>
        <taxon>Gunneridae</taxon>
        <taxon>Pentapetalae</taxon>
        <taxon>asterids</taxon>
        <taxon>lamiids</taxon>
        <taxon>Gentianales</taxon>
        <taxon>Apocynaceae</taxon>
        <taxon>Rauvolfioideae</taxon>
        <taxon>Vinceae</taxon>
        <taxon>Catharanthinae</taxon>
        <taxon>Catharanthus</taxon>
    </lineage>
</organism>
<keyword evidence="2" id="KW-1185">Reference proteome</keyword>
<reference evidence="2" key="1">
    <citation type="journal article" date="2023" name="Nat. Plants">
        <title>Single-cell RNA sequencing provides a high-resolution roadmap for understanding the multicellular compartmentation of specialized metabolism.</title>
        <authorList>
            <person name="Sun S."/>
            <person name="Shen X."/>
            <person name="Li Y."/>
            <person name="Li Y."/>
            <person name="Wang S."/>
            <person name="Li R."/>
            <person name="Zhang H."/>
            <person name="Shen G."/>
            <person name="Guo B."/>
            <person name="Wei J."/>
            <person name="Xu J."/>
            <person name="St-Pierre B."/>
            <person name="Chen S."/>
            <person name="Sun C."/>
        </authorList>
    </citation>
    <scope>NUCLEOTIDE SEQUENCE [LARGE SCALE GENOMIC DNA]</scope>
</reference>
<dbReference type="EMBL" id="CM044705">
    <property type="protein sequence ID" value="KAI5664194.1"/>
    <property type="molecule type" value="Genomic_DNA"/>
</dbReference>